<organism evidence="5">
    <name type="scientific">bioreactor metagenome</name>
    <dbReference type="NCBI Taxonomy" id="1076179"/>
    <lineage>
        <taxon>unclassified sequences</taxon>
        <taxon>metagenomes</taxon>
        <taxon>ecological metagenomes</taxon>
    </lineage>
</organism>
<dbReference type="InterPro" id="IPR036509">
    <property type="entry name" value="Met_Sox_Rdtase_MsrA_sf"/>
</dbReference>
<dbReference type="NCBIfam" id="NF004042">
    <property type="entry name" value="PRK05550.1"/>
    <property type="match status" value="1"/>
</dbReference>
<dbReference type="Gene3D" id="3.30.1060.10">
    <property type="entry name" value="Peptide methionine sulphoxide reductase MsrA"/>
    <property type="match status" value="1"/>
</dbReference>
<dbReference type="GO" id="GO:0008113">
    <property type="term" value="F:peptide-methionine (S)-S-oxide reductase activity"/>
    <property type="evidence" value="ECO:0007669"/>
    <property type="project" value="UniProtKB-EC"/>
</dbReference>
<keyword evidence="3" id="KW-0511">Multifunctional enzyme</keyword>
<dbReference type="AlphaFoldDB" id="A0A644TPB8"/>
<dbReference type="PROSITE" id="PS51790">
    <property type="entry name" value="MSRB"/>
    <property type="match status" value="1"/>
</dbReference>
<dbReference type="EC" id="1.8.4.11" evidence="1"/>
<feature type="domain" description="MsrB" evidence="4">
    <location>
        <begin position="94"/>
        <end position="214"/>
    </location>
</feature>
<dbReference type="NCBIfam" id="NF004036">
    <property type="entry name" value="PRK05508.1"/>
    <property type="match status" value="1"/>
</dbReference>
<evidence type="ECO:0000313" key="5">
    <source>
        <dbReference type="EMBL" id="MPL68836.1"/>
    </source>
</evidence>
<dbReference type="InterPro" id="IPR011057">
    <property type="entry name" value="Mss4-like_sf"/>
</dbReference>
<evidence type="ECO:0000256" key="2">
    <source>
        <dbReference type="ARBA" id="ARBA00023002"/>
    </source>
</evidence>
<accession>A0A644TPB8</accession>
<dbReference type="PANTHER" id="PTHR43774:SF1">
    <property type="entry name" value="PEPTIDE METHIONINE SULFOXIDE REDUCTASE MSRA 2"/>
    <property type="match status" value="1"/>
</dbReference>
<keyword evidence="2 5" id="KW-0560">Oxidoreductase</keyword>
<dbReference type="Pfam" id="PF01625">
    <property type="entry name" value="PMSR"/>
    <property type="match status" value="1"/>
</dbReference>
<dbReference type="Gene3D" id="2.170.150.20">
    <property type="entry name" value="Peptide methionine sulfoxide reductase"/>
    <property type="match status" value="1"/>
</dbReference>
<protein>
    <recommendedName>
        <fullName evidence="1">peptide-methionine (S)-S-oxide reductase</fullName>
        <ecNumber evidence="1">1.8.4.11</ecNumber>
    </recommendedName>
</protein>
<sequence>MPVCAATVLRLSALRMGAFLCGALEGQTVHPPRHDRPCAYVKRMRCLRREEPMPRLGRTSCLLICTFMLLALLPGLPLAVSGASPSASEVSMQNTYPMPPLSGLEADVLLRKATEPPYTGKYVNNHEAGTYICRQCGMPLYHSDDKFESGCGWPSFDTAVPGAVRRVPDADGRRVEIICANCGGHLGHVFEGEGFTEKNTRYCVNSLSMSFAPAGSDAEKAALARLAAKKETSAAGGAPLAATGASALTGASGGCTATAIVAGGCFWGVEDAFQKIPGVCEAISGYTGGHTVNPSYEDVCRGDTGHAEAVLVRYDPSRVGYEQILRRFFEIHDPTQLNRQEPDWGEQYRSAVFYQGAEQKAVAEKLVARLRELGYKVVTQIAPAGPFYEAEAYHQDFARRTGRGVCHMSVPRFSQRVDGTPVK</sequence>
<dbReference type="InterPro" id="IPR002569">
    <property type="entry name" value="Met_Sox_Rdtase_MsrA_dom"/>
</dbReference>
<dbReference type="Pfam" id="PF01641">
    <property type="entry name" value="SelR"/>
    <property type="match status" value="1"/>
</dbReference>
<dbReference type="HAMAP" id="MF_01401">
    <property type="entry name" value="MsrA"/>
    <property type="match status" value="1"/>
</dbReference>
<dbReference type="SUPFAM" id="SSF55068">
    <property type="entry name" value="Peptide methionine sulfoxide reductase"/>
    <property type="match status" value="1"/>
</dbReference>
<evidence type="ECO:0000259" key="4">
    <source>
        <dbReference type="PROSITE" id="PS51790"/>
    </source>
</evidence>
<proteinExistence type="inferred from homology"/>
<dbReference type="NCBIfam" id="TIGR00401">
    <property type="entry name" value="msrA"/>
    <property type="match status" value="1"/>
</dbReference>
<reference evidence="5" key="1">
    <citation type="submission" date="2019-08" db="EMBL/GenBank/DDBJ databases">
        <authorList>
            <person name="Kucharzyk K."/>
            <person name="Murdoch R.W."/>
            <person name="Higgins S."/>
            <person name="Loffler F."/>
        </authorList>
    </citation>
    <scope>NUCLEOTIDE SEQUENCE</scope>
</reference>
<dbReference type="SUPFAM" id="SSF51316">
    <property type="entry name" value="Mss4-like"/>
    <property type="match status" value="1"/>
</dbReference>
<dbReference type="EMBL" id="VSSQ01000043">
    <property type="protein sequence ID" value="MPL68836.1"/>
    <property type="molecule type" value="Genomic_DNA"/>
</dbReference>
<dbReference type="InterPro" id="IPR002579">
    <property type="entry name" value="Met_Sox_Rdtase_MsrB_dom"/>
</dbReference>
<dbReference type="GO" id="GO:0033743">
    <property type="term" value="F:peptide-methionine (R)-S-oxide reductase activity"/>
    <property type="evidence" value="ECO:0007669"/>
    <property type="project" value="InterPro"/>
</dbReference>
<evidence type="ECO:0000256" key="1">
    <source>
        <dbReference type="ARBA" id="ARBA00012502"/>
    </source>
</evidence>
<dbReference type="PANTHER" id="PTHR43774">
    <property type="entry name" value="PEPTIDE METHIONINE SULFOXIDE REDUCTASE"/>
    <property type="match status" value="1"/>
</dbReference>
<name>A0A644TPB8_9ZZZZ</name>
<comment type="caution">
    <text evidence="5">The sequence shown here is derived from an EMBL/GenBank/DDBJ whole genome shotgun (WGS) entry which is preliminary data.</text>
</comment>
<gene>
    <name evidence="5" type="primary">msrA_4</name>
    <name evidence="5" type="ORF">SDC9_14569</name>
</gene>
<evidence type="ECO:0000256" key="3">
    <source>
        <dbReference type="ARBA" id="ARBA00023268"/>
    </source>
</evidence>